<dbReference type="InterPro" id="IPR050359">
    <property type="entry name" value="bHLH_transcription_factors"/>
</dbReference>
<dbReference type="GO" id="GO:0045944">
    <property type="term" value="P:positive regulation of transcription by RNA polymerase II"/>
    <property type="evidence" value="ECO:0007669"/>
    <property type="project" value="TreeGrafter"/>
</dbReference>
<dbReference type="InterPro" id="IPR011598">
    <property type="entry name" value="bHLH_dom"/>
</dbReference>
<protein>
    <recommendedName>
        <fullName evidence="9">BHLH domain-containing protein</fullName>
    </recommendedName>
</protein>
<dbReference type="PROSITE" id="PS50888">
    <property type="entry name" value="BHLH"/>
    <property type="match status" value="1"/>
</dbReference>
<name>A0A182JXH3_9DIPT</name>
<evidence type="ECO:0000256" key="2">
    <source>
        <dbReference type="ARBA" id="ARBA00022473"/>
    </source>
</evidence>
<evidence type="ECO:0000256" key="6">
    <source>
        <dbReference type="ARBA" id="ARBA00023163"/>
    </source>
</evidence>
<sequence length="295" mass="32122">MEHYTMMDIDRLTTYGHTGDAAAAAIAAGATYHLSHYPTPDTSLCRSSYSASSPGTSPSVSGPDLSHTNFGLSFADVMFDGESFVQIDSSDLHIFASGSTQTIAGSIDPSLNHPQSIPNSPYASEVQTCRAIDIKSCSSSLISTPVSCNTNHRRLYKARKSVSAGKKDCTPPSPTVMKKRRLAANARERKRMNSLNVAFDRLREIVPSLGPDHKLSKFETLQMAQTYINALSDLLERGADATTYSLFDSLESRVSNDSNNNTSNSANGQFDDNSRQLLLRDDESLDDRFLDIGYA</sequence>
<evidence type="ECO:0000256" key="5">
    <source>
        <dbReference type="ARBA" id="ARBA00023015"/>
    </source>
</evidence>
<feature type="compositionally biased region" description="Low complexity" evidence="8">
    <location>
        <begin position="253"/>
        <end position="267"/>
    </location>
</feature>
<evidence type="ECO:0000313" key="11">
    <source>
        <dbReference type="Proteomes" id="UP000075881"/>
    </source>
</evidence>
<reference evidence="10" key="2">
    <citation type="submission" date="2020-05" db="UniProtKB">
        <authorList>
            <consortium name="EnsemblMetazoa"/>
        </authorList>
    </citation>
    <scope>IDENTIFICATION</scope>
    <source>
        <strain evidence="10">ACHKN1017</strain>
    </source>
</reference>
<evidence type="ECO:0000256" key="7">
    <source>
        <dbReference type="ARBA" id="ARBA00023242"/>
    </source>
</evidence>
<keyword evidence="2" id="KW-0217">Developmental protein</keyword>
<dbReference type="GO" id="GO:0016360">
    <property type="term" value="P:sensory organ precursor cell fate determination"/>
    <property type="evidence" value="ECO:0007669"/>
    <property type="project" value="UniProtKB-ARBA"/>
</dbReference>
<comment type="subcellular location">
    <subcellularLocation>
        <location evidence="1">Nucleus</location>
    </subcellularLocation>
</comment>
<evidence type="ECO:0000256" key="1">
    <source>
        <dbReference type="ARBA" id="ARBA00004123"/>
    </source>
</evidence>
<dbReference type="Pfam" id="PF00010">
    <property type="entry name" value="HLH"/>
    <property type="match status" value="1"/>
</dbReference>
<dbReference type="GO" id="GO:0005634">
    <property type="term" value="C:nucleus"/>
    <property type="evidence" value="ECO:0007669"/>
    <property type="project" value="UniProtKB-SubCell"/>
</dbReference>
<dbReference type="PANTHER" id="PTHR19290">
    <property type="entry name" value="BASIC HELIX-LOOP-HELIX PROTEIN NEUROGENIN-RELATED"/>
    <property type="match status" value="1"/>
</dbReference>
<feature type="region of interest" description="Disordered" evidence="8">
    <location>
        <begin position="253"/>
        <end position="275"/>
    </location>
</feature>
<feature type="domain" description="BHLH" evidence="9">
    <location>
        <begin position="179"/>
        <end position="231"/>
    </location>
</feature>
<dbReference type="FunFam" id="4.10.280.10:FF:000025">
    <property type="entry name" value="protein atonal homolog 7"/>
    <property type="match status" value="1"/>
</dbReference>
<organism evidence="10 11">
    <name type="scientific">Anopheles christyi</name>
    <dbReference type="NCBI Taxonomy" id="43041"/>
    <lineage>
        <taxon>Eukaryota</taxon>
        <taxon>Metazoa</taxon>
        <taxon>Ecdysozoa</taxon>
        <taxon>Arthropoda</taxon>
        <taxon>Hexapoda</taxon>
        <taxon>Insecta</taxon>
        <taxon>Pterygota</taxon>
        <taxon>Neoptera</taxon>
        <taxon>Endopterygota</taxon>
        <taxon>Diptera</taxon>
        <taxon>Nematocera</taxon>
        <taxon>Culicoidea</taxon>
        <taxon>Culicidae</taxon>
        <taxon>Anophelinae</taxon>
        <taxon>Anopheles</taxon>
    </lineage>
</organism>
<evidence type="ECO:0000256" key="3">
    <source>
        <dbReference type="ARBA" id="ARBA00022782"/>
    </source>
</evidence>
<dbReference type="EnsemblMetazoa" id="ACHR003205-RA">
    <property type="protein sequence ID" value="ACHR003205-PA"/>
    <property type="gene ID" value="ACHR003205"/>
</dbReference>
<keyword evidence="3" id="KW-0221">Differentiation</keyword>
<keyword evidence="5" id="KW-0805">Transcription regulation</keyword>
<evidence type="ECO:0000256" key="8">
    <source>
        <dbReference type="SAM" id="MobiDB-lite"/>
    </source>
</evidence>
<evidence type="ECO:0000256" key="4">
    <source>
        <dbReference type="ARBA" id="ARBA00022902"/>
    </source>
</evidence>
<keyword evidence="6" id="KW-0804">Transcription</keyword>
<keyword evidence="4" id="KW-0524">Neurogenesis</keyword>
<dbReference type="SMART" id="SM00353">
    <property type="entry name" value="HLH"/>
    <property type="match status" value="1"/>
</dbReference>
<dbReference type="InterPro" id="IPR036638">
    <property type="entry name" value="HLH_DNA-bd_sf"/>
</dbReference>
<dbReference type="GO" id="GO:0070888">
    <property type="term" value="F:E-box binding"/>
    <property type="evidence" value="ECO:0007669"/>
    <property type="project" value="TreeGrafter"/>
</dbReference>
<evidence type="ECO:0000313" key="10">
    <source>
        <dbReference type="EnsemblMetazoa" id="ACHR003205-PA"/>
    </source>
</evidence>
<dbReference type="Proteomes" id="UP000075881">
    <property type="component" value="Unassembled WGS sequence"/>
</dbReference>
<dbReference type="SUPFAM" id="SSF47459">
    <property type="entry name" value="HLH, helix-loop-helix DNA-binding domain"/>
    <property type="match status" value="1"/>
</dbReference>
<dbReference type="STRING" id="43041.A0A182JXH3"/>
<evidence type="ECO:0000259" key="9">
    <source>
        <dbReference type="PROSITE" id="PS50888"/>
    </source>
</evidence>
<keyword evidence="7" id="KW-0539">Nucleus</keyword>
<accession>A0A182JXH3</accession>
<dbReference type="CDD" id="cd19715">
    <property type="entry name" value="bHLH_TS_amos_like"/>
    <property type="match status" value="1"/>
</dbReference>
<dbReference type="AlphaFoldDB" id="A0A182JXH3"/>
<keyword evidence="11" id="KW-1185">Reference proteome</keyword>
<dbReference type="GO" id="GO:0046982">
    <property type="term" value="F:protein heterodimerization activity"/>
    <property type="evidence" value="ECO:0007669"/>
    <property type="project" value="UniProtKB-ARBA"/>
</dbReference>
<proteinExistence type="predicted"/>
<dbReference type="GO" id="GO:0000981">
    <property type="term" value="F:DNA-binding transcription factor activity, RNA polymerase II-specific"/>
    <property type="evidence" value="ECO:0007669"/>
    <property type="project" value="TreeGrafter"/>
</dbReference>
<reference evidence="11" key="1">
    <citation type="submission" date="2013-03" db="EMBL/GenBank/DDBJ databases">
        <title>The Genome Sequence of Anopheles christyi ACHKN1017.</title>
        <authorList>
            <consortium name="The Broad Institute Genomics Platform"/>
            <person name="Neafsey D.E."/>
            <person name="Besansky N."/>
            <person name="Walker B."/>
            <person name="Young S.K."/>
            <person name="Zeng Q."/>
            <person name="Gargeya S."/>
            <person name="Fitzgerald M."/>
            <person name="Haas B."/>
            <person name="Abouelleil A."/>
            <person name="Allen A.W."/>
            <person name="Alvarado L."/>
            <person name="Arachchi H.M."/>
            <person name="Berlin A.M."/>
            <person name="Chapman S.B."/>
            <person name="Gainer-Dewar J."/>
            <person name="Goldberg J."/>
            <person name="Griggs A."/>
            <person name="Gujja S."/>
            <person name="Hansen M."/>
            <person name="Howarth C."/>
            <person name="Imamovic A."/>
            <person name="Ireland A."/>
            <person name="Larimer J."/>
            <person name="McCowan C."/>
            <person name="Murphy C."/>
            <person name="Pearson M."/>
            <person name="Poon T.W."/>
            <person name="Priest M."/>
            <person name="Roberts A."/>
            <person name="Saif S."/>
            <person name="Shea T."/>
            <person name="Sisk P."/>
            <person name="Sykes S."/>
            <person name="Wortman J."/>
            <person name="Nusbaum C."/>
            <person name="Birren B."/>
        </authorList>
    </citation>
    <scope>NUCLEOTIDE SEQUENCE [LARGE SCALE GENOMIC DNA]</scope>
    <source>
        <strain evidence="11">ACHKN1017</strain>
    </source>
</reference>
<dbReference type="GO" id="GO:0061564">
    <property type="term" value="P:axon development"/>
    <property type="evidence" value="ECO:0007669"/>
    <property type="project" value="TreeGrafter"/>
</dbReference>
<dbReference type="Gene3D" id="4.10.280.10">
    <property type="entry name" value="Helix-loop-helix DNA-binding domain"/>
    <property type="match status" value="1"/>
</dbReference>
<dbReference type="PANTHER" id="PTHR19290:SF162">
    <property type="entry name" value="TRANSCRIPTION FACTOR ATOH7"/>
    <property type="match status" value="1"/>
</dbReference>
<dbReference type="VEuPathDB" id="VectorBase:ACHR003205"/>